<accession>A0A552FT08</accession>
<sequence>MEQTTIQQGQTMLAPIRSYSHKELTDLYEVSHVVFRGWLAPHKSKIGKLTGKRYTIKQVETIFHELGRPYLTIKKHSSSV</sequence>
<comment type="caution">
    <text evidence="1">The sequence shown here is derived from an EMBL/GenBank/DDBJ whole genome shotgun (WGS) entry which is preliminary data.</text>
</comment>
<gene>
    <name evidence="1" type="ORF">EWV91_07075</name>
</gene>
<organism evidence="1 2">
    <name type="scientific">Microcystis aeruginosa Ma_QC_Ca_00000000_S207</name>
    <dbReference type="NCBI Taxonomy" id="2486251"/>
    <lineage>
        <taxon>Bacteria</taxon>
        <taxon>Bacillati</taxon>
        <taxon>Cyanobacteriota</taxon>
        <taxon>Cyanophyceae</taxon>
        <taxon>Oscillatoriophycideae</taxon>
        <taxon>Chroococcales</taxon>
        <taxon>Microcystaceae</taxon>
        <taxon>Microcystis</taxon>
    </lineage>
</organism>
<protein>
    <recommendedName>
        <fullName evidence="3">DUF4248 domain-containing protein</fullName>
    </recommendedName>
</protein>
<proteinExistence type="predicted"/>
<reference evidence="1 2" key="1">
    <citation type="submission" date="2019-01" db="EMBL/GenBank/DDBJ databases">
        <title>Coherence of Microcystis species and biogeography revealed through population genomics.</title>
        <authorList>
            <person name="Perez-Carrascal O.M."/>
            <person name="Terrat Y."/>
            <person name="Giani A."/>
            <person name="Fortin N."/>
            <person name="Tromas N."/>
            <person name="Shapiro B.J."/>
        </authorList>
    </citation>
    <scope>NUCLEOTIDE SEQUENCE [LARGE SCALE GENOMIC DNA]</scope>
    <source>
        <strain evidence="1">Ma_QC_Ca_00000000_S207</strain>
    </source>
</reference>
<evidence type="ECO:0000313" key="1">
    <source>
        <dbReference type="EMBL" id="TRU49826.1"/>
    </source>
</evidence>
<name>A0A552FT08_MICAE</name>
<evidence type="ECO:0008006" key="3">
    <source>
        <dbReference type="Google" id="ProtNLM"/>
    </source>
</evidence>
<dbReference type="EMBL" id="SFBF01000129">
    <property type="protein sequence ID" value="TRU49826.1"/>
    <property type="molecule type" value="Genomic_DNA"/>
</dbReference>
<evidence type="ECO:0000313" key="2">
    <source>
        <dbReference type="Proteomes" id="UP000320293"/>
    </source>
</evidence>
<dbReference type="Proteomes" id="UP000320293">
    <property type="component" value="Unassembled WGS sequence"/>
</dbReference>
<dbReference type="AlphaFoldDB" id="A0A552FT08"/>